<accession>A0A1I5KGH6</accession>
<dbReference type="PROSITE" id="PS50943">
    <property type="entry name" value="HTH_CROC1"/>
    <property type="match status" value="1"/>
</dbReference>
<dbReference type="GO" id="GO:0005829">
    <property type="term" value="C:cytosol"/>
    <property type="evidence" value="ECO:0007669"/>
    <property type="project" value="TreeGrafter"/>
</dbReference>
<dbReference type="InterPro" id="IPR011051">
    <property type="entry name" value="RmlC_Cupin_sf"/>
</dbReference>
<feature type="domain" description="HTH cro/C1-type" evidence="2">
    <location>
        <begin position="17"/>
        <end position="68"/>
    </location>
</feature>
<name>A0A1I5KGH6_9SPHN</name>
<dbReference type="SMART" id="SM00530">
    <property type="entry name" value="HTH_XRE"/>
    <property type="match status" value="1"/>
</dbReference>
<dbReference type="SUPFAM" id="SSF47413">
    <property type="entry name" value="lambda repressor-like DNA-binding domains"/>
    <property type="match status" value="1"/>
</dbReference>
<dbReference type="InterPro" id="IPR014710">
    <property type="entry name" value="RmlC-like_jellyroll"/>
</dbReference>
<evidence type="ECO:0000256" key="1">
    <source>
        <dbReference type="ARBA" id="ARBA00023125"/>
    </source>
</evidence>
<dbReference type="InterPro" id="IPR013096">
    <property type="entry name" value="Cupin_2"/>
</dbReference>
<dbReference type="CDD" id="cd02209">
    <property type="entry name" value="cupin_XRE_C"/>
    <property type="match status" value="1"/>
</dbReference>
<dbReference type="OrthoDB" id="189170at2"/>
<dbReference type="InterPro" id="IPR050807">
    <property type="entry name" value="TransReg_Diox_bact_type"/>
</dbReference>
<reference evidence="4" key="1">
    <citation type="submission" date="2016-10" db="EMBL/GenBank/DDBJ databases">
        <authorList>
            <person name="Varghese N."/>
            <person name="Submissions S."/>
        </authorList>
    </citation>
    <scope>NUCLEOTIDE SEQUENCE [LARGE SCALE GENOMIC DNA]</scope>
    <source>
        <strain evidence="4">CGMCC 1.7715</strain>
    </source>
</reference>
<gene>
    <name evidence="3" type="ORF">SAMN04488060_0203</name>
</gene>
<dbReference type="Pfam" id="PF07883">
    <property type="entry name" value="Cupin_2"/>
    <property type="match status" value="1"/>
</dbReference>
<sequence length="188" mass="20494">MSDNAISQEFGRRVGVMRRTHKITLDQLAERSGVSRSMLSQIERGKANPTLAVAARIADAFGLSIVHLIEEEIRPSLVEVVDADDEQALFSEKNGCRLRTLTPLHMEKNVEFYELTFAPGGELDSDAHFAGTREMLSVAKGSVEVAVGVEPPTALAQGDTAHYPADRKHKIANRGGEDAVCYLIVSYA</sequence>
<dbReference type="EMBL" id="FOWZ01000001">
    <property type="protein sequence ID" value="SFO84108.1"/>
    <property type="molecule type" value="Genomic_DNA"/>
</dbReference>
<protein>
    <submittedName>
        <fullName evidence="3">Transcriptional regulator, XRE family with cupin sensor</fullName>
    </submittedName>
</protein>
<evidence type="ECO:0000313" key="4">
    <source>
        <dbReference type="Proteomes" id="UP000199331"/>
    </source>
</evidence>
<dbReference type="Gene3D" id="1.10.260.40">
    <property type="entry name" value="lambda repressor-like DNA-binding domains"/>
    <property type="match status" value="1"/>
</dbReference>
<keyword evidence="4" id="KW-1185">Reference proteome</keyword>
<organism evidence="3 4">
    <name type="scientific">Qipengyuania nanhaisediminis</name>
    <dbReference type="NCBI Taxonomy" id="604088"/>
    <lineage>
        <taxon>Bacteria</taxon>
        <taxon>Pseudomonadati</taxon>
        <taxon>Pseudomonadota</taxon>
        <taxon>Alphaproteobacteria</taxon>
        <taxon>Sphingomonadales</taxon>
        <taxon>Erythrobacteraceae</taxon>
        <taxon>Qipengyuania</taxon>
    </lineage>
</organism>
<dbReference type="Pfam" id="PF01381">
    <property type="entry name" value="HTH_3"/>
    <property type="match status" value="1"/>
</dbReference>
<dbReference type="STRING" id="604088.SAMN04488060_0203"/>
<dbReference type="RefSeq" id="WP_090476499.1">
    <property type="nucleotide sequence ID" value="NZ_FOWZ01000001.1"/>
</dbReference>
<dbReference type="InterPro" id="IPR010982">
    <property type="entry name" value="Lambda_DNA-bd_dom_sf"/>
</dbReference>
<dbReference type="PANTHER" id="PTHR46797:SF1">
    <property type="entry name" value="METHYLPHOSPHONATE SYNTHASE"/>
    <property type="match status" value="1"/>
</dbReference>
<dbReference type="InterPro" id="IPR001387">
    <property type="entry name" value="Cro/C1-type_HTH"/>
</dbReference>
<dbReference type="AlphaFoldDB" id="A0A1I5KGH6"/>
<dbReference type="SUPFAM" id="SSF51182">
    <property type="entry name" value="RmlC-like cupins"/>
    <property type="match status" value="1"/>
</dbReference>
<dbReference type="Gene3D" id="2.60.120.10">
    <property type="entry name" value="Jelly Rolls"/>
    <property type="match status" value="1"/>
</dbReference>
<dbReference type="CDD" id="cd00093">
    <property type="entry name" value="HTH_XRE"/>
    <property type="match status" value="1"/>
</dbReference>
<dbReference type="PANTHER" id="PTHR46797">
    <property type="entry name" value="HTH-TYPE TRANSCRIPTIONAL REGULATOR"/>
    <property type="match status" value="1"/>
</dbReference>
<keyword evidence="1" id="KW-0238">DNA-binding</keyword>
<dbReference type="GO" id="GO:0003677">
    <property type="term" value="F:DNA binding"/>
    <property type="evidence" value="ECO:0007669"/>
    <property type="project" value="UniProtKB-KW"/>
</dbReference>
<evidence type="ECO:0000259" key="2">
    <source>
        <dbReference type="PROSITE" id="PS50943"/>
    </source>
</evidence>
<proteinExistence type="predicted"/>
<evidence type="ECO:0000313" key="3">
    <source>
        <dbReference type="EMBL" id="SFO84108.1"/>
    </source>
</evidence>
<dbReference type="Proteomes" id="UP000199331">
    <property type="component" value="Unassembled WGS sequence"/>
</dbReference>
<dbReference type="GO" id="GO:0003700">
    <property type="term" value="F:DNA-binding transcription factor activity"/>
    <property type="evidence" value="ECO:0007669"/>
    <property type="project" value="TreeGrafter"/>
</dbReference>